<sequence length="371" mass="42795">MSLNFRLIVCYTLCLCQVLCVRSQSKSDFYCYYMKDCQQYCPRNGFSKLDKRHLGADLEARESNVVDMSSGSGSNGFYRPRSALARAMYEKQNNDRYLQEFDQNEWYRVNKERLSPDLIQKFVQLYPDEETKAFLSASIDKSSWVWTQIWYLLAKAVLRHFWSVTDINGWLGRGSMFVLSEAQARALLRPVSDNVGTGSLVDVGAGDGEVSRRFSNLYPRNYATEISASMRKSLAEKGYRILDTETWHHEGQFNCVCMLNLLDRCSKPKTMLRQARDSLAPGGVLMLALVLPYKPYVEVTADHKPEERLPIEGLYFEDQLASFVKFMREEAGFELVSWTRAPYLCEGDFAQAYYWLDDSVYVFKPTPDPLK</sequence>
<dbReference type="PANTHER" id="PTHR12890">
    <property type="entry name" value="DREV PROTEIN"/>
    <property type="match status" value="1"/>
</dbReference>
<dbReference type="FunCoup" id="A0A7E5VUU9">
    <property type="interactions" value="291"/>
</dbReference>
<dbReference type="Pfam" id="PF05219">
    <property type="entry name" value="DREV"/>
    <property type="match status" value="1"/>
</dbReference>
<name>A0A7E5VUU9_TRINI</name>
<dbReference type="OrthoDB" id="199041at2759"/>
<dbReference type="GeneID" id="113496918"/>
<accession>A0A7E5VUU9</accession>
<gene>
    <name evidence="3" type="primary">LOC113496918</name>
</gene>
<reference evidence="3" key="1">
    <citation type="submission" date="2025-08" db="UniProtKB">
        <authorList>
            <consortium name="RefSeq"/>
        </authorList>
    </citation>
    <scope>IDENTIFICATION</scope>
</reference>
<evidence type="ECO:0000256" key="1">
    <source>
        <dbReference type="SAM" id="SignalP"/>
    </source>
</evidence>
<feature type="chain" id="PRO_5028802245" evidence="1">
    <location>
        <begin position="24"/>
        <end position="371"/>
    </location>
</feature>
<dbReference type="InterPro" id="IPR007884">
    <property type="entry name" value="METL9"/>
</dbReference>
<organism evidence="2 3">
    <name type="scientific">Trichoplusia ni</name>
    <name type="common">Cabbage looper</name>
    <dbReference type="NCBI Taxonomy" id="7111"/>
    <lineage>
        <taxon>Eukaryota</taxon>
        <taxon>Metazoa</taxon>
        <taxon>Ecdysozoa</taxon>
        <taxon>Arthropoda</taxon>
        <taxon>Hexapoda</taxon>
        <taxon>Insecta</taxon>
        <taxon>Pterygota</taxon>
        <taxon>Neoptera</taxon>
        <taxon>Endopterygota</taxon>
        <taxon>Lepidoptera</taxon>
        <taxon>Glossata</taxon>
        <taxon>Ditrysia</taxon>
        <taxon>Noctuoidea</taxon>
        <taxon>Noctuidae</taxon>
        <taxon>Plusiinae</taxon>
        <taxon>Trichoplusia</taxon>
    </lineage>
</organism>
<keyword evidence="1" id="KW-0732">Signal</keyword>
<dbReference type="KEGG" id="tnl:113496918"/>
<keyword evidence="2" id="KW-1185">Reference proteome</keyword>
<protein>
    <submittedName>
        <fullName evidence="3">Methyltransferase-like protein 9 isoform X1</fullName>
    </submittedName>
</protein>
<evidence type="ECO:0000313" key="2">
    <source>
        <dbReference type="Proteomes" id="UP000322000"/>
    </source>
</evidence>
<dbReference type="RefSeq" id="XP_026732114.1">
    <property type="nucleotide sequence ID" value="XM_026876313.1"/>
</dbReference>
<feature type="signal peptide" evidence="1">
    <location>
        <begin position="1"/>
        <end position="23"/>
    </location>
</feature>
<dbReference type="PANTHER" id="PTHR12890:SF0">
    <property type="entry name" value="PROTEIN-L-HISTIDINE N-PROS-METHYLTRANSFERASE"/>
    <property type="match status" value="1"/>
</dbReference>
<evidence type="ECO:0000313" key="3">
    <source>
        <dbReference type="RefSeq" id="XP_026732114.1"/>
    </source>
</evidence>
<dbReference type="InParanoid" id="A0A7E5VUU9"/>
<dbReference type="InterPro" id="IPR029063">
    <property type="entry name" value="SAM-dependent_MTases_sf"/>
</dbReference>
<dbReference type="CDD" id="cd02440">
    <property type="entry name" value="AdoMet_MTases"/>
    <property type="match status" value="1"/>
</dbReference>
<dbReference type="SUPFAM" id="SSF53335">
    <property type="entry name" value="S-adenosyl-L-methionine-dependent methyltransferases"/>
    <property type="match status" value="1"/>
</dbReference>
<dbReference type="GO" id="GO:0106370">
    <property type="term" value="F:protein-L-histidine N-pros-methyltransferase activity"/>
    <property type="evidence" value="ECO:0007669"/>
    <property type="project" value="InterPro"/>
</dbReference>
<dbReference type="Gene3D" id="3.40.50.150">
    <property type="entry name" value="Vaccinia Virus protein VP39"/>
    <property type="match status" value="1"/>
</dbReference>
<dbReference type="Proteomes" id="UP000322000">
    <property type="component" value="Chromosome 1"/>
</dbReference>
<proteinExistence type="predicted"/>
<dbReference type="AlphaFoldDB" id="A0A7E5VUU9"/>